<name>A0A1F7VD32_9BACT</name>
<reference evidence="2 3" key="1">
    <citation type="journal article" date="2016" name="Nat. Commun.">
        <title>Thousands of microbial genomes shed light on interconnected biogeochemical processes in an aquifer system.</title>
        <authorList>
            <person name="Anantharaman K."/>
            <person name="Brown C.T."/>
            <person name="Hug L.A."/>
            <person name="Sharon I."/>
            <person name="Castelle C.J."/>
            <person name="Probst A.J."/>
            <person name="Thomas B.C."/>
            <person name="Singh A."/>
            <person name="Wilkins M.J."/>
            <person name="Karaoz U."/>
            <person name="Brodie E.L."/>
            <person name="Williams K.H."/>
            <person name="Hubbard S.S."/>
            <person name="Banfield J.F."/>
        </authorList>
    </citation>
    <scope>NUCLEOTIDE SEQUENCE [LARGE SCALE GENOMIC DNA]</scope>
</reference>
<accession>A0A1F7VD32</accession>
<organism evidence="2 3">
    <name type="scientific">Candidatus Uhrbacteria bacterium RIFCSPLOWO2_02_FULL_49_11</name>
    <dbReference type="NCBI Taxonomy" id="1802409"/>
    <lineage>
        <taxon>Bacteria</taxon>
        <taxon>Candidatus Uhriibacteriota</taxon>
    </lineage>
</organism>
<dbReference type="EMBL" id="MGER01000030">
    <property type="protein sequence ID" value="OGL88452.1"/>
    <property type="molecule type" value="Genomic_DNA"/>
</dbReference>
<dbReference type="Proteomes" id="UP000178264">
    <property type="component" value="Unassembled WGS sequence"/>
</dbReference>
<sequence>MAVEVRKKIDESVEGMIRRFTKRVQQSGVVWRAKKGRFFIAPKSKIQSRKDAKRRREMASKREYLRKIGKLDETEERGGNRRRR</sequence>
<feature type="region of interest" description="Disordered" evidence="1">
    <location>
        <begin position="44"/>
        <end position="63"/>
    </location>
</feature>
<protein>
    <recommendedName>
        <fullName evidence="4">30S ribosomal protein S21</fullName>
    </recommendedName>
</protein>
<evidence type="ECO:0000313" key="3">
    <source>
        <dbReference type="Proteomes" id="UP000178264"/>
    </source>
</evidence>
<proteinExistence type="predicted"/>
<evidence type="ECO:0008006" key="4">
    <source>
        <dbReference type="Google" id="ProtNLM"/>
    </source>
</evidence>
<gene>
    <name evidence="2" type="ORF">A3I42_02635</name>
</gene>
<comment type="caution">
    <text evidence="2">The sequence shown here is derived from an EMBL/GenBank/DDBJ whole genome shotgun (WGS) entry which is preliminary data.</text>
</comment>
<evidence type="ECO:0000256" key="1">
    <source>
        <dbReference type="SAM" id="MobiDB-lite"/>
    </source>
</evidence>
<dbReference type="AlphaFoldDB" id="A0A1F7VD32"/>
<evidence type="ECO:0000313" key="2">
    <source>
        <dbReference type="EMBL" id="OGL88452.1"/>
    </source>
</evidence>